<feature type="domain" description="BTB" evidence="4">
    <location>
        <begin position="140"/>
        <end position="217"/>
    </location>
</feature>
<reference evidence="5" key="1">
    <citation type="submission" date="2021-01" db="EMBL/GenBank/DDBJ databases">
        <authorList>
            <person name="Corre E."/>
            <person name="Pelletier E."/>
            <person name="Niang G."/>
            <person name="Scheremetjew M."/>
            <person name="Finn R."/>
            <person name="Kale V."/>
            <person name="Holt S."/>
            <person name="Cochrane G."/>
            <person name="Meng A."/>
            <person name="Brown T."/>
            <person name="Cohen L."/>
        </authorList>
    </citation>
    <scope>NUCLEOTIDE SEQUENCE</scope>
    <source>
        <strain evidence="5">CCMP1510</strain>
    </source>
</reference>
<dbReference type="InterPro" id="IPR011333">
    <property type="entry name" value="SKP1/BTB/POZ_sf"/>
</dbReference>
<evidence type="ECO:0000256" key="2">
    <source>
        <dbReference type="ARBA" id="ARBA00022737"/>
    </source>
</evidence>
<keyword evidence="1" id="KW-0880">Kelch repeat</keyword>
<organism evidence="5">
    <name type="scientific">Aureoumbra lagunensis</name>
    <dbReference type="NCBI Taxonomy" id="44058"/>
    <lineage>
        <taxon>Eukaryota</taxon>
        <taxon>Sar</taxon>
        <taxon>Stramenopiles</taxon>
        <taxon>Ochrophyta</taxon>
        <taxon>Pelagophyceae</taxon>
        <taxon>Pelagomonadales</taxon>
        <taxon>Aureoumbra</taxon>
    </lineage>
</organism>
<feature type="compositionally biased region" description="Polar residues" evidence="3">
    <location>
        <begin position="320"/>
        <end position="329"/>
    </location>
</feature>
<dbReference type="Pfam" id="PF00651">
    <property type="entry name" value="BTB"/>
    <property type="match status" value="1"/>
</dbReference>
<dbReference type="SMART" id="SM00875">
    <property type="entry name" value="BACK"/>
    <property type="match status" value="1"/>
</dbReference>
<dbReference type="AlphaFoldDB" id="A0A7S3K0J6"/>
<evidence type="ECO:0000259" key="4">
    <source>
        <dbReference type="PROSITE" id="PS50097"/>
    </source>
</evidence>
<proteinExistence type="predicted"/>
<protein>
    <recommendedName>
        <fullName evidence="4">BTB domain-containing protein</fullName>
    </recommendedName>
</protein>
<feature type="region of interest" description="Disordered" evidence="3">
    <location>
        <begin position="313"/>
        <end position="342"/>
    </location>
</feature>
<evidence type="ECO:0000256" key="3">
    <source>
        <dbReference type="SAM" id="MobiDB-lite"/>
    </source>
</evidence>
<dbReference type="Gene3D" id="3.30.710.10">
    <property type="entry name" value="Potassium Channel Kv1.1, Chain A"/>
    <property type="match status" value="1"/>
</dbReference>
<dbReference type="PANTHER" id="PTHR24412">
    <property type="entry name" value="KELCH PROTEIN"/>
    <property type="match status" value="1"/>
</dbReference>
<feature type="region of interest" description="Disordered" evidence="3">
    <location>
        <begin position="543"/>
        <end position="575"/>
    </location>
</feature>
<dbReference type="Gene3D" id="1.25.40.420">
    <property type="match status" value="1"/>
</dbReference>
<dbReference type="EMBL" id="HBIJ01018199">
    <property type="protein sequence ID" value="CAE0371215.1"/>
    <property type="molecule type" value="Transcribed_RNA"/>
</dbReference>
<dbReference type="CDD" id="cd14733">
    <property type="entry name" value="BACK"/>
    <property type="match status" value="1"/>
</dbReference>
<dbReference type="PROSITE" id="PS50097">
    <property type="entry name" value="BTB"/>
    <property type="match status" value="1"/>
</dbReference>
<dbReference type="SUPFAM" id="SSF54695">
    <property type="entry name" value="POZ domain"/>
    <property type="match status" value="1"/>
</dbReference>
<feature type="region of interest" description="Disordered" evidence="3">
    <location>
        <begin position="481"/>
        <end position="502"/>
    </location>
</feature>
<name>A0A7S3K0J6_9STRA</name>
<dbReference type="SMART" id="SM00225">
    <property type="entry name" value="BTB"/>
    <property type="match status" value="1"/>
</dbReference>
<dbReference type="InterPro" id="IPR000210">
    <property type="entry name" value="BTB/POZ_dom"/>
</dbReference>
<keyword evidence="2" id="KW-0677">Repeat</keyword>
<accession>A0A7S3K0J6</accession>
<evidence type="ECO:0000256" key="1">
    <source>
        <dbReference type="ARBA" id="ARBA00022441"/>
    </source>
</evidence>
<sequence length="604" mass="66855">MGIRFQQILASRTNSLVLMMGTLWILNYRSWLRAAVIVLVGRVEHRGKKDIQPTEDEIPIAQVVSSETAIGTRTNDKKSSASTRKNICQDEENEQVENFSSDVNDDNEEYTKSRSRVLCLGAEGCDRLLASLRAQRVKNADVEIVLAGTGQKFYAHGCVLEAMSPELAQATRRARQSTIDRKKVVVEMSLGSDGELSPEALDLVLEWGYGALITLTETNVEPLLELASKLKITRLVDECCAFVAQRTSPRTACRVLAIADMHSCKLLRRDVLLCVLRHFRESAGLEKDFSDDKGTLNSTTTLVSDATKITTTNDIHDPGTTETQSTCGDTTPKGLLSSSSSSLKRWCTPSKKKLNPDEMSQEELAEARRGFLNLPRHLLDEILSDDRLFADGGESIVFRAAISWLEAEESRWLNTIERDAVLAQVRYYLIDAEFLYRVVEPHPLMQSAACQELVHAAYRYQALGKPLPSLSLLSSETCNDSVSLQAPPSTPRVDNPASTWEQRGPRLINKPDTPSAASIPAVAHLQQRHAVVVNDVVDGSPMLLSPRRSSAENPFLPVENRHNNKPEEDDGASQAAIGTHRVAALRRCERNDTNTHDPQTTAFV</sequence>
<dbReference type="PANTHER" id="PTHR24412:SF489">
    <property type="entry name" value="RING FINGER DOMAIN AND KELCH REPEAT-CONTAINING PROTEIN DDB_G0271372"/>
    <property type="match status" value="1"/>
</dbReference>
<dbReference type="InterPro" id="IPR011705">
    <property type="entry name" value="BACK"/>
</dbReference>
<evidence type="ECO:0000313" key="5">
    <source>
        <dbReference type="EMBL" id="CAE0371215.1"/>
    </source>
</evidence>
<feature type="region of interest" description="Disordered" evidence="3">
    <location>
        <begin position="69"/>
        <end position="107"/>
    </location>
</feature>
<gene>
    <name evidence="5" type="ORF">ALAG00032_LOCUS11997</name>
</gene>
<dbReference type="Pfam" id="PF07707">
    <property type="entry name" value="BACK"/>
    <property type="match status" value="1"/>
</dbReference>